<dbReference type="InterPro" id="IPR011701">
    <property type="entry name" value="MFS"/>
</dbReference>
<feature type="transmembrane region" description="Helical" evidence="6">
    <location>
        <begin position="110"/>
        <end position="127"/>
    </location>
</feature>
<dbReference type="InterPro" id="IPR050189">
    <property type="entry name" value="MFS_Efflux_Transporters"/>
</dbReference>
<dbReference type="PROSITE" id="PS00216">
    <property type="entry name" value="SUGAR_TRANSPORT_1"/>
    <property type="match status" value="1"/>
</dbReference>
<protein>
    <submittedName>
        <fullName evidence="7">Multidrug MFS transporter</fullName>
    </submittedName>
</protein>
<dbReference type="RefSeq" id="WP_037928704.1">
    <property type="nucleotide sequence ID" value="NZ_CP054599.1"/>
</dbReference>
<dbReference type="Gene3D" id="1.20.1720.10">
    <property type="entry name" value="Multidrug resistance protein D"/>
    <property type="match status" value="1"/>
</dbReference>
<evidence type="ECO:0000256" key="3">
    <source>
        <dbReference type="ARBA" id="ARBA00022692"/>
    </source>
</evidence>
<evidence type="ECO:0000256" key="4">
    <source>
        <dbReference type="ARBA" id="ARBA00022989"/>
    </source>
</evidence>
<feature type="transmembrane region" description="Helical" evidence="6">
    <location>
        <begin position="170"/>
        <end position="189"/>
    </location>
</feature>
<accession>A0A073IWL6</accession>
<feature type="transmembrane region" description="Helical" evidence="6">
    <location>
        <begin position="81"/>
        <end position="98"/>
    </location>
</feature>
<evidence type="ECO:0000256" key="1">
    <source>
        <dbReference type="ARBA" id="ARBA00004651"/>
    </source>
</evidence>
<dbReference type="PANTHER" id="PTHR43124:SF3">
    <property type="entry name" value="CHLORAMPHENICOL EFFLUX PUMP RV0191"/>
    <property type="match status" value="1"/>
</dbReference>
<feature type="transmembrane region" description="Helical" evidence="6">
    <location>
        <begin position="139"/>
        <end position="164"/>
    </location>
</feature>
<evidence type="ECO:0000256" key="6">
    <source>
        <dbReference type="SAM" id="Phobius"/>
    </source>
</evidence>
<keyword evidence="2" id="KW-1003">Cell membrane</keyword>
<gene>
    <name evidence="7" type="ORF">SUH3_04780</name>
</gene>
<dbReference type="GeneID" id="68869894"/>
<dbReference type="CDD" id="cd17320">
    <property type="entry name" value="MFS_MdfA_MDR_like"/>
    <property type="match status" value="1"/>
</dbReference>
<comment type="subcellular location">
    <subcellularLocation>
        <location evidence="1">Cell membrane</location>
        <topology evidence="1">Multi-pass membrane protein</topology>
    </subcellularLocation>
</comment>
<dbReference type="GO" id="GO:0005886">
    <property type="term" value="C:plasma membrane"/>
    <property type="evidence" value="ECO:0007669"/>
    <property type="project" value="UniProtKB-SubCell"/>
</dbReference>
<feature type="transmembrane region" description="Helical" evidence="6">
    <location>
        <begin position="256"/>
        <end position="277"/>
    </location>
</feature>
<feature type="transmembrane region" description="Helical" evidence="6">
    <location>
        <begin position="48"/>
        <end position="69"/>
    </location>
</feature>
<feature type="transmembrane region" description="Helical" evidence="6">
    <location>
        <begin position="376"/>
        <end position="395"/>
    </location>
</feature>
<dbReference type="GO" id="GO:0022857">
    <property type="term" value="F:transmembrane transporter activity"/>
    <property type="evidence" value="ECO:0007669"/>
    <property type="project" value="InterPro"/>
</dbReference>
<keyword evidence="4 6" id="KW-1133">Transmembrane helix</keyword>
<proteinExistence type="predicted"/>
<keyword evidence="5 6" id="KW-0472">Membrane</keyword>
<evidence type="ECO:0000256" key="2">
    <source>
        <dbReference type="ARBA" id="ARBA00022475"/>
    </source>
</evidence>
<feature type="transmembrane region" description="Helical" evidence="6">
    <location>
        <begin position="223"/>
        <end position="244"/>
    </location>
</feature>
<feature type="transmembrane region" description="Helical" evidence="6">
    <location>
        <begin position="344"/>
        <end position="370"/>
    </location>
</feature>
<dbReference type="PROSITE" id="PS50850">
    <property type="entry name" value="MFS"/>
    <property type="match status" value="1"/>
</dbReference>
<dbReference type="Proteomes" id="UP000027746">
    <property type="component" value="Unassembled WGS sequence"/>
</dbReference>
<dbReference type="SUPFAM" id="SSF103473">
    <property type="entry name" value="MFS general substrate transporter"/>
    <property type="match status" value="1"/>
</dbReference>
<dbReference type="EMBL" id="JAMD01000010">
    <property type="protein sequence ID" value="KEJ94738.1"/>
    <property type="molecule type" value="Genomic_DNA"/>
</dbReference>
<dbReference type="OrthoDB" id="9800416at2"/>
<dbReference type="AlphaFoldDB" id="A0A073IWL6"/>
<evidence type="ECO:0000313" key="7">
    <source>
        <dbReference type="EMBL" id="KEJ94738.1"/>
    </source>
</evidence>
<dbReference type="InterPro" id="IPR005829">
    <property type="entry name" value="Sugar_transporter_CS"/>
</dbReference>
<keyword evidence="8" id="KW-1185">Reference proteome</keyword>
<dbReference type="InterPro" id="IPR020846">
    <property type="entry name" value="MFS_dom"/>
</dbReference>
<dbReference type="Pfam" id="PF07690">
    <property type="entry name" value="MFS_1"/>
    <property type="match status" value="1"/>
</dbReference>
<feature type="transmembrane region" description="Helical" evidence="6">
    <location>
        <begin position="311"/>
        <end position="332"/>
    </location>
</feature>
<dbReference type="InterPro" id="IPR036259">
    <property type="entry name" value="MFS_trans_sf"/>
</dbReference>
<feature type="transmembrane region" description="Helical" evidence="6">
    <location>
        <begin position="284"/>
        <end position="305"/>
    </location>
</feature>
<evidence type="ECO:0000313" key="8">
    <source>
        <dbReference type="Proteomes" id="UP000027746"/>
    </source>
</evidence>
<reference evidence="7 8" key="1">
    <citation type="submission" date="2014-01" db="EMBL/GenBank/DDBJ databases">
        <title>Sulfitobacter sp. H3 (MCCC 1A00686) Genome Sequencing.</title>
        <authorList>
            <person name="Lai Q."/>
            <person name="Hong Z."/>
        </authorList>
    </citation>
    <scope>NUCLEOTIDE SEQUENCE [LARGE SCALE GENOMIC DNA]</scope>
    <source>
        <strain evidence="7 8">H3</strain>
    </source>
</reference>
<sequence>MTTQESPTIGRVEFIALMGMMFATIAFSIDAMLPALPQIADDLTGGDAAQAALILTVFLMGMGLGTFFTGPLSDALGRKPVVYAGAALYIVSAAVGWYEDSFVPVLIARFFQGLGAAGPRVVALAIIRDLYEGRGMARIMSIVMMIFTLVPAFAPAIGAVIMGFTGWRGIFGAFVVFSVVSVGWLGLRLPETLPREARRPLRLHLMRDAVIEMFRHPTVRLSIIVQTLIVAMLFSTLMLIQPIYADVYGRGDSFPFWFGLVALVSGLASLTNALVVVRLGMRRLVTWALATQVVLAGAMLVLTTAHLPGEFYLFLLWQLSLFCTASFAIGNLNAIAMDPMGHIAGMAASVIGAFSTLAAAAIASPVALFYDGTAQPLAIAALLFVAVGFVLMLWMGRIERVQARV</sequence>
<dbReference type="PANTHER" id="PTHR43124">
    <property type="entry name" value="PURINE EFFLUX PUMP PBUE"/>
    <property type="match status" value="1"/>
</dbReference>
<keyword evidence="3 6" id="KW-0812">Transmembrane</keyword>
<comment type="caution">
    <text evidence="7">The sequence shown here is derived from an EMBL/GenBank/DDBJ whole genome shotgun (WGS) entry which is preliminary data.</text>
</comment>
<organism evidence="7 8">
    <name type="scientific">Pseudosulfitobacter pseudonitzschiae</name>
    <dbReference type="NCBI Taxonomy" id="1402135"/>
    <lineage>
        <taxon>Bacteria</taxon>
        <taxon>Pseudomonadati</taxon>
        <taxon>Pseudomonadota</taxon>
        <taxon>Alphaproteobacteria</taxon>
        <taxon>Rhodobacterales</taxon>
        <taxon>Roseobacteraceae</taxon>
        <taxon>Pseudosulfitobacter</taxon>
    </lineage>
</organism>
<evidence type="ECO:0000256" key="5">
    <source>
        <dbReference type="ARBA" id="ARBA00023136"/>
    </source>
</evidence>
<name>A0A073IWL6_9RHOB</name>
<feature type="transmembrane region" description="Helical" evidence="6">
    <location>
        <begin position="12"/>
        <end position="36"/>
    </location>
</feature>